<dbReference type="InterPro" id="IPR019270">
    <property type="entry name" value="DUF2283"/>
</dbReference>
<reference evidence="1 2" key="1">
    <citation type="journal article" date="2016" name="Nat. Commun.">
        <title>Thousands of microbial genomes shed light on interconnected biogeochemical processes in an aquifer system.</title>
        <authorList>
            <person name="Anantharaman K."/>
            <person name="Brown C.T."/>
            <person name="Hug L.A."/>
            <person name="Sharon I."/>
            <person name="Castelle C.J."/>
            <person name="Probst A.J."/>
            <person name="Thomas B.C."/>
            <person name="Singh A."/>
            <person name="Wilkins M.J."/>
            <person name="Karaoz U."/>
            <person name="Brodie E.L."/>
            <person name="Williams K.H."/>
            <person name="Hubbard S.S."/>
            <person name="Banfield J.F."/>
        </authorList>
    </citation>
    <scope>NUCLEOTIDE SEQUENCE [LARGE SCALE GENOMIC DNA]</scope>
</reference>
<comment type="caution">
    <text evidence="1">The sequence shown here is derived from an EMBL/GenBank/DDBJ whole genome shotgun (WGS) entry which is preliminary data.</text>
</comment>
<organism evidence="1 2">
    <name type="scientific">Candidatus Zambryskibacteria bacterium RIFCSPLOWO2_01_FULL_39_39</name>
    <dbReference type="NCBI Taxonomy" id="1802758"/>
    <lineage>
        <taxon>Bacteria</taxon>
        <taxon>Candidatus Zambryskiibacteriota</taxon>
    </lineage>
</organism>
<dbReference type="PANTHER" id="PTHR37029">
    <property type="entry name" value="SSR1768 PROTEIN"/>
    <property type="match status" value="1"/>
</dbReference>
<gene>
    <name evidence="1" type="ORF">A3A96_04465</name>
</gene>
<dbReference type="Pfam" id="PF10049">
    <property type="entry name" value="DUF2283"/>
    <property type="match status" value="1"/>
</dbReference>
<accession>A0A1G2TWS3</accession>
<protein>
    <recommendedName>
        <fullName evidence="3">DUF2283 domain-containing protein</fullName>
    </recommendedName>
</protein>
<evidence type="ECO:0000313" key="2">
    <source>
        <dbReference type="Proteomes" id="UP000177707"/>
    </source>
</evidence>
<sequence length="91" mass="10585">MKKNLKITYDKEADAMYIYLNERKIKHTREIANLVFVDVDIRNKPVGVEILNVSRRIGKEILRQAKPVYKKMMSSIPIEILSSKPLKTIVV</sequence>
<evidence type="ECO:0008006" key="3">
    <source>
        <dbReference type="Google" id="ProtNLM"/>
    </source>
</evidence>
<dbReference type="EMBL" id="MHWB01000010">
    <property type="protein sequence ID" value="OHB01778.1"/>
    <property type="molecule type" value="Genomic_DNA"/>
</dbReference>
<dbReference type="PANTHER" id="PTHR37029:SF1">
    <property type="entry name" value="SSR1768 PROTEIN"/>
    <property type="match status" value="1"/>
</dbReference>
<dbReference type="STRING" id="1802758.A3A96_04465"/>
<dbReference type="AlphaFoldDB" id="A0A1G2TWS3"/>
<name>A0A1G2TWS3_9BACT</name>
<evidence type="ECO:0000313" key="1">
    <source>
        <dbReference type="EMBL" id="OHB01778.1"/>
    </source>
</evidence>
<dbReference type="Proteomes" id="UP000177707">
    <property type="component" value="Unassembled WGS sequence"/>
</dbReference>
<proteinExistence type="predicted"/>